<sequence length="118" mass="13711">MTTTATVTQWIERYVAAWTSAAPQDIKALFTPAAEYHERPYETDWIGREEIVEGWLSRQNWQEGGWTFDWEILMITGDTAAVRGTGVYRELGTFENLWTVTLDAKGRCSLFRMWNNQI</sequence>
<accession>A0ABP6ZAT4</accession>
<dbReference type="EMBL" id="BAAAZO010000002">
    <property type="protein sequence ID" value="GAA3602347.1"/>
    <property type="molecule type" value="Genomic_DNA"/>
</dbReference>
<feature type="domain" description="SnoaL-like" evidence="1">
    <location>
        <begin position="11"/>
        <end position="89"/>
    </location>
</feature>
<gene>
    <name evidence="2" type="ORF">GCM10022223_17660</name>
</gene>
<reference evidence="3" key="1">
    <citation type="journal article" date="2019" name="Int. J. Syst. Evol. Microbiol.">
        <title>The Global Catalogue of Microorganisms (GCM) 10K type strain sequencing project: providing services to taxonomists for standard genome sequencing and annotation.</title>
        <authorList>
            <consortium name="The Broad Institute Genomics Platform"/>
            <consortium name="The Broad Institute Genome Sequencing Center for Infectious Disease"/>
            <person name="Wu L."/>
            <person name="Ma J."/>
        </authorList>
    </citation>
    <scope>NUCLEOTIDE SEQUENCE [LARGE SCALE GENOMIC DNA]</scope>
    <source>
        <strain evidence="3">JCM 16902</strain>
    </source>
</reference>
<dbReference type="Pfam" id="PF12680">
    <property type="entry name" value="SnoaL_2"/>
    <property type="match status" value="1"/>
</dbReference>
<dbReference type="RefSeq" id="WP_231485142.1">
    <property type="nucleotide sequence ID" value="NZ_BAAAZO010000002.1"/>
</dbReference>
<dbReference type="InterPro" id="IPR032710">
    <property type="entry name" value="NTF2-like_dom_sf"/>
</dbReference>
<evidence type="ECO:0000313" key="2">
    <source>
        <dbReference type="EMBL" id="GAA3602347.1"/>
    </source>
</evidence>
<dbReference type="Proteomes" id="UP001501074">
    <property type="component" value="Unassembled WGS sequence"/>
</dbReference>
<organism evidence="2 3">
    <name type="scientific">Kineosporia mesophila</name>
    <dbReference type="NCBI Taxonomy" id="566012"/>
    <lineage>
        <taxon>Bacteria</taxon>
        <taxon>Bacillati</taxon>
        <taxon>Actinomycetota</taxon>
        <taxon>Actinomycetes</taxon>
        <taxon>Kineosporiales</taxon>
        <taxon>Kineosporiaceae</taxon>
        <taxon>Kineosporia</taxon>
    </lineage>
</organism>
<evidence type="ECO:0000259" key="1">
    <source>
        <dbReference type="Pfam" id="PF12680"/>
    </source>
</evidence>
<comment type="caution">
    <text evidence="2">The sequence shown here is derived from an EMBL/GenBank/DDBJ whole genome shotgun (WGS) entry which is preliminary data.</text>
</comment>
<keyword evidence="3" id="KW-1185">Reference proteome</keyword>
<evidence type="ECO:0000313" key="3">
    <source>
        <dbReference type="Proteomes" id="UP001501074"/>
    </source>
</evidence>
<proteinExistence type="predicted"/>
<name>A0ABP6ZAT4_9ACTN</name>
<dbReference type="Gene3D" id="3.10.450.50">
    <property type="match status" value="1"/>
</dbReference>
<protein>
    <recommendedName>
        <fullName evidence="1">SnoaL-like domain-containing protein</fullName>
    </recommendedName>
</protein>
<dbReference type="SUPFAM" id="SSF54427">
    <property type="entry name" value="NTF2-like"/>
    <property type="match status" value="1"/>
</dbReference>
<dbReference type="InterPro" id="IPR037401">
    <property type="entry name" value="SnoaL-like"/>
</dbReference>